<keyword evidence="2" id="KW-0548">Nucleotidyltransferase</keyword>
<dbReference type="EMBL" id="MRZV01000103">
    <property type="protein sequence ID" value="PIK58756.1"/>
    <property type="molecule type" value="Genomic_DNA"/>
</dbReference>
<keyword evidence="2" id="KW-0808">Transferase</keyword>
<proteinExistence type="predicted"/>
<organism evidence="2 3">
    <name type="scientific">Stichopus japonicus</name>
    <name type="common">Sea cucumber</name>
    <dbReference type="NCBI Taxonomy" id="307972"/>
    <lineage>
        <taxon>Eukaryota</taxon>
        <taxon>Metazoa</taxon>
        <taxon>Echinodermata</taxon>
        <taxon>Eleutherozoa</taxon>
        <taxon>Echinozoa</taxon>
        <taxon>Holothuroidea</taxon>
        <taxon>Aspidochirotacea</taxon>
        <taxon>Aspidochirotida</taxon>
        <taxon>Stichopodidae</taxon>
        <taxon>Apostichopus</taxon>
    </lineage>
</organism>
<dbReference type="GO" id="GO:0003964">
    <property type="term" value="F:RNA-directed DNA polymerase activity"/>
    <property type="evidence" value="ECO:0007669"/>
    <property type="project" value="UniProtKB-KW"/>
</dbReference>
<dbReference type="SUPFAM" id="SSF56672">
    <property type="entry name" value="DNA/RNA polymerases"/>
    <property type="match status" value="1"/>
</dbReference>
<dbReference type="PANTHER" id="PTHR33050">
    <property type="entry name" value="REVERSE TRANSCRIPTASE DOMAIN-CONTAINING PROTEIN"/>
    <property type="match status" value="1"/>
</dbReference>
<name>A0A2G8LEQ7_STIJA</name>
<dbReference type="Gene3D" id="3.30.70.270">
    <property type="match status" value="1"/>
</dbReference>
<dbReference type="InterPro" id="IPR052055">
    <property type="entry name" value="Hepadnavirus_pol/RT"/>
</dbReference>
<gene>
    <name evidence="2" type="ORF">BSL78_04328</name>
</gene>
<dbReference type="InterPro" id="IPR043128">
    <property type="entry name" value="Rev_trsase/Diguanyl_cyclase"/>
</dbReference>
<dbReference type="OrthoDB" id="6161926at2759"/>
<dbReference type="Gene3D" id="3.10.10.10">
    <property type="entry name" value="HIV Type 1 Reverse Transcriptase, subunit A, domain 1"/>
    <property type="match status" value="1"/>
</dbReference>
<comment type="caution">
    <text evidence="2">The sequence shown here is derived from an EMBL/GenBank/DDBJ whole genome shotgun (WGS) entry which is preliminary data.</text>
</comment>
<reference evidence="2 3" key="1">
    <citation type="journal article" date="2017" name="PLoS Biol.">
        <title>The sea cucumber genome provides insights into morphological evolution and visceral regeneration.</title>
        <authorList>
            <person name="Zhang X."/>
            <person name="Sun L."/>
            <person name="Yuan J."/>
            <person name="Sun Y."/>
            <person name="Gao Y."/>
            <person name="Zhang L."/>
            <person name="Li S."/>
            <person name="Dai H."/>
            <person name="Hamel J.F."/>
            <person name="Liu C."/>
            <person name="Yu Y."/>
            <person name="Liu S."/>
            <person name="Lin W."/>
            <person name="Guo K."/>
            <person name="Jin S."/>
            <person name="Xu P."/>
            <person name="Storey K.B."/>
            <person name="Huan P."/>
            <person name="Zhang T."/>
            <person name="Zhou Y."/>
            <person name="Zhang J."/>
            <person name="Lin C."/>
            <person name="Li X."/>
            <person name="Xing L."/>
            <person name="Huo D."/>
            <person name="Sun M."/>
            <person name="Wang L."/>
            <person name="Mercier A."/>
            <person name="Li F."/>
            <person name="Yang H."/>
            <person name="Xiang J."/>
        </authorList>
    </citation>
    <scope>NUCLEOTIDE SEQUENCE [LARGE SCALE GENOMIC DNA]</scope>
    <source>
        <strain evidence="2">Shaxun</strain>
        <tissue evidence="2">Muscle</tissue>
    </source>
</reference>
<keyword evidence="2" id="KW-0695">RNA-directed DNA polymerase</keyword>
<evidence type="ECO:0000259" key="1">
    <source>
        <dbReference type="PROSITE" id="PS50878"/>
    </source>
</evidence>
<keyword evidence="3" id="KW-1185">Reference proteome</keyword>
<evidence type="ECO:0000313" key="2">
    <source>
        <dbReference type="EMBL" id="PIK58756.1"/>
    </source>
</evidence>
<dbReference type="InterPro" id="IPR043502">
    <property type="entry name" value="DNA/RNA_pol_sf"/>
</dbReference>
<protein>
    <submittedName>
        <fullName evidence="2">Reverse transcriptase</fullName>
    </submittedName>
</protein>
<dbReference type="PANTHER" id="PTHR33050:SF7">
    <property type="entry name" value="RIBONUCLEASE H"/>
    <property type="match status" value="1"/>
</dbReference>
<dbReference type="PROSITE" id="PS50878">
    <property type="entry name" value="RT_POL"/>
    <property type="match status" value="1"/>
</dbReference>
<dbReference type="STRING" id="307972.A0A2G8LEQ7"/>
<evidence type="ECO:0000313" key="3">
    <source>
        <dbReference type="Proteomes" id="UP000230750"/>
    </source>
</evidence>
<dbReference type="InterPro" id="IPR000477">
    <property type="entry name" value="RT_dom"/>
</dbReference>
<feature type="domain" description="Reverse transcriptase" evidence="1">
    <location>
        <begin position="53"/>
        <end position="167"/>
    </location>
</feature>
<sequence>MDPGPWVLGVITRGYPIEFSRTPPEGGGGKDTPVPTDLGQRFALESELHALVAKRAIVEATEGEDHFPLVLLPNVKKDGSWRPILNLKPLNKGFVRPTHFRMETLAIIIPNLAKDMWAASVDLKDAYLHIPVKIASQNFLAFSYKGRTFNSWHYPSASRPRRESSLE</sequence>
<dbReference type="AlphaFoldDB" id="A0A2G8LEQ7"/>
<dbReference type="Proteomes" id="UP000230750">
    <property type="component" value="Unassembled WGS sequence"/>
</dbReference>
<accession>A0A2G8LEQ7</accession>